<dbReference type="PROSITE" id="PS00227">
    <property type="entry name" value="TUBULIN"/>
    <property type="match status" value="1"/>
</dbReference>
<keyword evidence="10" id="KW-0342">GTP-binding</keyword>
<dbReference type="Pfam" id="PF03953">
    <property type="entry name" value="Tubulin_C"/>
    <property type="match status" value="1"/>
</dbReference>
<evidence type="ECO:0000256" key="15">
    <source>
        <dbReference type="SAM" id="MobiDB-lite"/>
    </source>
</evidence>
<dbReference type="SUPFAM" id="SSF53474">
    <property type="entry name" value="alpha/beta-Hydrolases"/>
    <property type="match status" value="1"/>
</dbReference>
<keyword evidence="6" id="KW-0479">Metal-binding</keyword>
<dbReference type="PRINTS" id="PR01161">
    <property type="entry name" value="TUBULIN"/>
</dbReference>
<dbReference type="Pfam" id="PF07859">
    <property type="entry name" value="Abhydrolase_3"/>
    <property type="match status" value="1"/>
</dbReference>
<dbReference type="FunFam" id="3.30.1330.20:FF:000001">
    <property type="entry name" value="Tubulin alpha chain"/>
    <property type="match status" value="1"/>
</dbReference>
<keyword evidence="19" id="KW-1185">Reference proteome</keyword>
<dbReference type="Gene3D" id="3.40.50.1820">
    <property type="entry name" value="alpha/beta hydrolase"/>
    <property type="match status" value="2"/>
</dbReference>
<dbReference type="FunFam" id="1.10.287.600:FF:000005">
    <property type="entry name" value="Tubulin alpha chain"/>
    <property type="match status" value="1"/>
</dbReference>
<keyword evidence="5" id="KW-0493">Microtubule</keyword>
<evidence type="ECO:0008006" key="20">
    <source>
        <dbReference type="Google" id="ProtNLM"/>
    </source>
</evidence>
<feature type="domain" description="Tubulin/FtsZ GTPase" evidence="16">
    <location>
        <begin position="1007"/>
        <end position="1204"/>
    </location>
</feature>
<feature type="active site" evidence="14">
    <location>
        <position position="248"/>
    </location>
</feature>
<evidence type="ECO:0000256" key="7">
    <source>
        <dbReference type="ARBA" id="ARBA00022741"/>
    </source>
</evidence>
<dbReference type="FunFam" id="3.40.50.1440:FF:000008">
    <property type="entry name" value="Tubulin alpha chain"/>
    <property type="match status" value="1"/>
</dbReference>
<comment type="subcellular location">
    <subcellularLocation>
        <location evidence="2">Cytoplasm</location>
        <location evidence="2">Cytoskeleton</location>
    </subcellularLocation>
</comment>
<feature type="compositionally biased region" description="Basic and acidic residues" evidence="15">
    <location>
        <begin position="654"/>
        <end position="674"/>
    </location>
</feature>
<feature type="compositionally biased region" description="Polar residues" evidence="15">
    <location>
        <begin position="395"/>
        <end position="421"/>
    </location>
</feature>
<dbReference type="InterPro" id="IPR008280">
    <property type="entry name" value="Tub_FtsZ_C"/>
</dbReference>
<evidence type="ECO:0000256" key="10">
    <source>
        <dbReference type="ARBA" id="ARBA00023134"/>
    </source>
</evidence>
<evidence type="ECO:0000256" key="2">
    <source>
        <dbReference type="ARBA" id="ARBA00004245"/>
    </source>
</evidence>
<dbReference type="SUPFAM" id="SSF55307">
    <property type="entry name" value="Tubulin C-terminal domain-like"/>
    <property type="match status" value="1"/>
</dbReference>
<comment type="catalytic activity">
    <reaction evidence="13">
        <text>GTP + H2O = GDP + phosphate + H(+)</text>
        <dbReference type="Rhea" id="RHEA:19669"/>
        <dbReference type="ChEBI" id="CHEBI:15377"/>
        <dbReference type="ChEBI" id="CHEBI:15378"/>
        <dbReference type="ChEBI" id="CHEBI:37565"/>
        <dbReference type="ChEBI" id="CHEBI:43474"/>
        <dbReference type="ChEBI" id="CHEBI:58189"/>
    </reaction>
    <physiologicalReaction direction="left-to-right" evidence="13">
        <dbReference type="Rhea" id="RHEA:19670"/>
    </physiologicalReaction>
</comment>
<evidence type="ECO:0000256" key="12">
    <source>
        <dbReference type="ARBA" id="ARBA00034296"/>
    </source>
</evidence>
<dbReference type="InterPro" id="IPR036525">
    <property type="entry name" value="Tubulin/FtsZ_GTPase_sf"/>
</dbReference>
<dbReference type="PANTHER" id="PTHR11588">
    <property type="entry name" value="TUBULIN"/>
    <property type="match status" value="1"/>
</dbReference>
<dbReference type="Gene3D" id="3.40.50.1440">
    <property type="entry name" value="Tubulin/FtsZ, GTPase domain"/>
    <property type="match status" value="1"/>
</dbReference>
<dbReference type="OrthoDB" id="1662883at2759"/>
<dbReference type="RefSeq" id="XP_012184853.1">
    <property type="nucleotide sequence ID" value="XM_012329463.1"/>
</dbReference>
<dbReference type="GO" id="GO:0005200">
    <property type="term" value="F:structural constituent of cytoskeleton"/>
    <property type="evidence" value="ECO:0007669"/>
    <property type="project" value="InterPro"/>
</dbReference>
<dbReference type="GeneID" id="24100481"/>
<dbReference type="InterPro" id="IPR000217">
    <property type="entry name" value="Tubulin"/>
</dbReference>
<sequence>MGVNTISAAIHITPVVLKTFLKHGRKKGHKWKDGDSEEEATDDIFFDEAFHIVQAFIKLGTHNTVESLQNFTNTHVPSPPWAVVAAVRIPLTSCNRAADVLKDWFSPDELKRVVGGERWWQIRGLDGIDAEWITERKFLSHGHTHSSRGQKLNEIDKDISRMDHLDTLYVHGGAYFWGSINTHRYQVIRYARLIKGRAFAVNYRKAPQYPWPCPLQDVLASYFYLLEPPPDAVHKPIAPSKIVFAGDSAGAGLCLSALTVLRDLGLPLPAGAVLISPWVDLTHSFPSVMTNTATDIIPPHGFIHKHSPTWPIHALSEGGRTRVMPTSTNPPPKPGHADVLQPSDERMTSEVEARLEEGIKSGNVVSSGDISEHAEKIGSQQEMFEESGPDGSDAPVSSTPDAKLCHSTNGESSEATQANNIQSDPNYDAAIDFWQPKPPKVLMEDPNSRPLELRSQIQLYATNEQLTHPLVSPALQSSLGNLCPLYILGGDGELLRDEIIYIAHKAAHPKEYPAREGTIREGHRQKDNAEKFQTPTKVHLQIYDGRAPILKNGNASSSFCYPPGMCHVLTVFTFTQCAKYAYRSIAQFVRHVTTQSIDHLDRNPFPELHIPPDDLLDIDSEEENYCIWPEARHPVESGEKNTKEMDPVSSLHSGAEHFKRNEEKAKEEVEKGEAEQAPCGTEEVTNGSSPSGKDIPRVIMIRERVDIFGQVRSMEPKEEIEALRLEPQEIGIIKEAPVKRWLIGQEHWDKKYKRAAHKVIVRRRRYERKAQRLLQHALDQGSLRHNPTRPQPPERTTSHTSLASGVFGRIEQDRRWGPLDLGGESPPASAIAGRRDTREAVALLKKHIYHTAPRTHRMIPKLKSSDLIRAAFDREDHPTKAPQQSASEQQRRVENKVLVRSSQSIVHGSRAANATLFREKGLVIAVAFLNPSPSRLVRVFVDLSPSPHIRSTFSRNFGKMREVISVHVGQAGVQIGNACWELYTVEHGLSPDGRLVEGSPSAHDDGFSTFFSETSSGKHVPRSLYVDLEPNVIDEVRSGTYRSLFHPETLVTGKEDAASNYARGHYTIGKEQIDTVMDKVRRLADNCNGLQGFFVFHSFGGGTGSGFGALVLERLSTDYGKKSKLEFSVYPAPTMANSVVEPYNSVLTTHTTLEHSDCSFMVDNEAIYDICKKRLNITSPSFTNLNRLIAQVVSSITASLRFDGSLNVDLNEFQTNLVPFPRIHFPLATFAPIISAEKAHHEQNSVADMTFSCFETGNQMVKCDPREGKYMACALLYRGDVVPKDVNAAVGIIKTKRTIQFVDWCPTGFKLGICNEPPAHIPGGDLAKVTRSLCMLSNTTAISTAWSRLDHKFDLLYSKRAFVHWYVGEGMEEGEFSEAREDLAALEKDYEEVGIDSADVEEVGEY</sequence>
<dbReference type="InParanoid" id="J4GVM1"/>
<dbReference type="InterPro" id="IPR018316">
    <property type="entry name" value="Tubulin/FtsZ_2-layer-sand-dom"/>
</dbReference>
<dbReference type="Proteomes" id="UP000006352">
    <property type="component" value="Unassembled WGS sequence"/>
</dbReference>
<reference evidence="18 19" key="1">
    <citation type="journal article" date="2012" name="Appl. Environ. Microbiol.">
        <title>Short-read sequencing for genomic analysis of the brown rot fungus Fibroporia radiculosa.</title>
        <authorList>
            <person name="Tang J.D."/>
            <person name="Perkins A.D."/>
            <person name="Sonstegard T.S."/>
            <person name="Schroeder S.G."/>
            <person name="Burgess S.C."/>
            <person name="Diehl S.V."/>
        </authorList>
    </citation>
    <scope>NUCLEOTIDE SEQUENCE [LARGE SCALE GENOMIC DNA]</scope>
    <source>
        <strain evidence="18 19">TFFH 294</strain>
    </source>
</reference>
<dbReference type="Gene3D" id="3.30.1330.20">
    <property type="entry name" value="Tubulin/FtsZ, C-terminal domain"/>
    <property type="match status" value="1"/>
</dbReference>
<dbReference type="InterPro" id="IPR029058">
    <property type="entry name" value="AB_hydrolase_fold"/>
</dbReference>
<keyword evidence="11" id="KW-0206">Cytoskeleton</keyword>
<dbReference type="STRING" id="599839.J4GVM1"/>
<dbReference type="GO" id="GO:0005525">
    <property type="term" value="F:GTP binding"/>
    <property type="evidence" value="ECO:0007669"/>
    <property type="project" value="UniProtKB-KW"/>
</dbReference>
<dbReference type="PRINTS" id="PR01162">
    <property type="entry name" value="ALPHATUBULIN"/>
</dbReference>
<gene>
    <name evidence="18" type="ORF">FIBRA_07797</name>
</gene>
<evidence type="ECO:0000256" key="11">
    <source>
        <dbReference type="ARBA" id="ARBA00023212"/>
    </source>
</evidence>
<dbReference type="GO" id="GO:0016787">
    <property type="term" value="F:hydrolase activity"/>
    <property type="evidence" value="ECO:0007669"/>
    <property type="project" value="UniProtKB-KW"/>
</dbReference>
<feature type="compositionally biased region" description="Polar residues" evidence="15">
    <location>
        <begin position="794"/>
        <end position="803"/>
    </location>
</feature>
<comment type="function">
    <text evidence="12">Tubulin is the major constituent of microtubules, a cylinder consisting of laterally associated linear protofilaments composed of alpha- and beta-tubulin heterodimers. Microtubules grow by the addition of GTP-tubulin dimers to the microtubule end, where a stabilizing cap forms. Below the cap, tubulin dimers are in GDP-bound state, owing to GTPase activity of alpha-tubulin.</text>
</comment>
<evidence type="ECO:0000256" key="5">
    <source>
        <dbReference type="ARBA" id="ARBA00022701"/>
    </source>
</evidence>
<evidence type="ECO:0000259" key="16">
    <source>
        <dbReference type="SMART" id="SM00864"/>
    </source>
</evidence>
<comment type="similarity">
    <text evidence="3">Belongs to the tubulin family.</text>
</comment>
<dbReference type="Gene3D" id="1.10.287.600">
    <property type="entry name" value="Helix hairpin bin"/>
    <property type="match status" value="1"/>
</dbReference>
<accession>J4GVM1</accession>
<dbReference type="GO" id="GO:0046872">
    <property type="term" value="F:metal ion binding"/>
    <property type="evidence" value="ECO:0007669"/>
    <property type="project" value="UniProtKB-KW"/>
</dbReference>
<dbReference type="InterPro" id="IPR003008">
    <property type="entry name" value="Tubulin_FtsZ_GTPase"/>
</dbReference>
<dbReference type="GO" id="GO:0005874">
    <property type="term" value="C:microtubule"/>
    <property type="evidence" value="ECO:0007669"/>
    <property type="project" value="UniProtKB-KW"/>
</dbReference>
<evidence type="ECO:0000256" key="4">
    <source>
        <dbReference type="ARBA" id="ARBA00022490"/>
    </source>
</evidence>
<keyword evidence="9" id="KW-0460">Magnesium</keyword>
<dbReference type="Pfam" id="PF00091">
    <property type="entry name" value="Tubulin"/>
    <property type="match status" value="1"/>
</dbReference>
<organism evidence="18 19">
    <name type="scientific">Fibroporia radiculosa</name>
    <dbReference type="NCBI Taxonomy" id="599839"/>
    <lineage>
        <taxon>Eukaryota</taxon>
        <taxon>Fungi</taxon>
        <taxon>Dikarya</taxon>
        <taxon>Basidiomycota</taxon>
        <taxon>Agaricomycotina</taxon>
        <taxon>Agaricomycetes</taxon>
        <taxon>Polyporales</taxon>
        <taxon>Fibroporiaceae</taxon>
        <taxon>Fibroporia</taxon>
    </lineage>
</organism>
<feature type="region of interest" description="Disordered" evidence="15">
    <location>
        <begin position="636"/>
        <end position="694"/>
    </location>
</feature>
<evidence type="ECO:0000313" key="18">
    <source>
        <dbReference type="EMBL" id="CCM05570.1"/>
    </source>
</evidence>
<evidence type="ECO:0000256" key="9">
    <source>
        <dbReference type="ARBA" id="ARBA00022842"/>
    </source>
</evidence>
<dbReference type="InterPro" id="IPR017975">
    <property type="entry name" value="Tubulin_CS"/>
</dbReference>
<dbReference type="HOGENOM" id="CLU_253974_0_0_1"/>
<keyword evidence="4" id="KW-0963">Cytoplasm</keyword>
<protein>
    <recommendedName>
        <fullName evidence="20">Alpha/beta hydrolase fold-3 domain-containing protein</fullName>
    </recommendedName>
</protein>
<dbReference type="SMART" id="SM00864">
    <property type="entry name" value="Tubulin"/>
    <property type="match status" value="1"/>
</dbReference>
<evidence type="ECO:0000256" key="14">
    <source>
        <dbReference type="PROSITE-ProRule" id="PRU10038"/>
    </source>
</evidence>
<keyword evidence="7" id="KW-0547">Nucleotide-binding</keyword>
<evidence type="ECO:0000256" key="6">
    <source>
        <dbReference type="ARBA" id="ARBA00022723"/>
    </source>
</evidence>
<evidence type="ECO:0000259" key="17">
    <source>
        <dbReference type="SMART" id="SM00865"/>
    </source>
</evidence>
<evidence type="ECO:0000256" key="3">
    <source>
        <dbReference type="ARBA" id="ARBA00009636"/>
    </source>
</evidence>
<dbReference type="InterPro" id="IPR013094">
    <property type="entry name" value="AB_hydrolase_3"/>
</dbReference>
<dbReference type="EMBL" id="HE797195">
    <property type="protein sequence ID" value="CCM05570.1"/>
    <property type="molecule type" value="Genomic_DNA"/>
</dbReference>
<feature type="region of interest" description="Disordered" evidence="15">
    <location>
        <begin position="378"/>
        <end position="421"/>
    </location>
</feature>
<name>J4GVM1_9APHY</name>
<evidence type="ECO:0000256" key="8">
    <source>
        <dbReference type="ARBA" id="ARBA00022801"/>
    </source>
</evidence>
<dbReference type="InterPro" id="IPR037103">
    <property type="entry name" value="Tubulin/FtsZ-like_C"/>
</dbReference>
<keyword evidence="8" id="KW-0378">Hydrolase</keyword>
<dbReference type="GO" id="GO:0007017">
    <property type="term" value="P:microtubule-based process"/>
    <property type="evidence" value="ECO:0007669"/>
    <property type="project" value="InterPro"/>
</dbReference>
<feature type="domain" description="Tubulin/FtsZ 2-layer sandwich" evidence="17">
    <location>
        <begin position="1206"/>
        <end position="1351"/>
    </location>
</feature>
<dbReference type="InterPro" id="IPR002452">
    <property type="entry name" value="Alpha_tubulin"/>
</dbReference>
<dbReference type="InterPro" id="IPR023123">
    <property type="entry name" value="Tubulin_C"/>
</dbReference>
<dbReference type="SUPFAM" id="SSF52490">
    <property type="entry name" value="Tubulin nucleotide-binding domain-like"/>
    <property type="match status" value="1"/>
</dbReference>
<dbReference type="PROSITE" id="PS01174">
    <property type="entry name" value="LIPASE_GDXG_SER"/>
    <property type="match status" value="1"/>
</dbReference>
<evidence type="ECO:0000256" key="13">
    <source>
        <dbReference type="ARBA" id="ARBA00049117"/>
    </source>
</evidence>
<dbReference type="SMART" id="SM00865">
    <property type="entry name" value="Tubulin_C"/>
    <property type="match status" value="1"/>
</dbReference>
<dbReference type="InterPro" id="IPR033140">
    <property type="entry name" value="Lipase_GDXG_put_SER_AS"/>
</dbReference>
<evidence type="ECO:0000313" key="19">
    <source>
        <dbReference type="Proteomes" id="UP000006352"/>
    </source>
</evidence>
<evidence type="ECO:0000256" key="1">
    <source>
        <dbReference type="ARBA" id="ARBA00001946"/>
    </source>
</evidence>
<feature type="region of interest" description="Disordered" evidence="15">
    <location>
        <begin position="320"/>
        <end position="351"/>
    </location>
</feature>
<comment type="cofactor">
    <cofactor evidence="1">
        <name>Mg(2+)</name>
        <dbReference type="ChEBI" id="CHEBI:18420"/>
    </cofactor>
</comment>
<dbReference type="CDD" id="cd02186">
    <property type="entry name" value="alpha_tubulin"/>
    <property type="match status" value="1"/>
</dbReference>
<feature type="region of interest" description="Disordered" evidence="15">
    <location>
        <begin position="779"/>
        <end position="805"/>
    </location>
</feature>
<proteinExistence type="inferred from homology"/>
<feature type="compositionally biased region" description="Basic and acidic residues" evidence="15">
    <location>
        <begin position="636"/>
        <end position="646"/>
    </location>
</feature>